<dbReference type="InterPro" id="IPR003593">
    <property type="entry name" value="AAA+_ATPase"/>
</dbReference>
<evidence type="ECO:0000313" key="3">
    <source>
        <dbReference type="Proteomes" id="UP000736384"/>
    </source>
</evidence>
<dbReference type="InterPro" id="IPR027417">
    <property type="entry name" value="P-loop_NTPase"/>
</dbReference>
<dbReference type="Pfam" id="PF07728">
    <property type="entry name" value="AAA_5"/>
    <property type="match status" value="1"/>
</dbReference>
<dbReference type="Gene3D" id="3.40.50.300">
    <property type="entry name" value="P-loop containing nucleotide triphosphate hydrolases"/>
    <property type="match status" value="1"/>
</dbReference>
<evidence type="ECO:0000259" key="1">
    <source>
        <dbReference type="SMART" id="SM00382"/>
    </source>
</evidence>
<dbReference type="CDD" id="cd00009">
    <property type="entry name" value="AAA"/>
    <property type="match status" value="1"/>
</dbReference>
<name>A0AA44C6X9_9GAMM</name>
<dbReference type="InterPro" id="IPR052934">
    <property type="entry name" value="Methyl-DNA_Rec/Restrict_Enz"/>
</dbReference>
<dbReference type="PANTHER" id="PTHR37291">
    <property type="entry name" value="5-METHYLCYTOSINE-SPECIFIC RESTRICTION ENZYME B"/>
    <property type="match status" value="1"/>
</dbReference>
<dbReference type="GO" id="GO:0016887">
    <property type="term" value="F:ATP hydrolysis activity"/>
    <property type="evidence" value="ECO:0007669"/>
    <property type="project" value="InterPro"/>
</dbReference>
<protein>
    <submittedName>
        <fullName evidence="2">AAA domain-containing protein</fullName>
    </submittedName>
</protein>
<dbReference type="PANTHER" id="PTHR37291:SF1">
    <property type="entry name" value="TYPE IV METHYL-DIRECTED RESTRICTION ENZYME ECOKMCRB SUBUNIT"/>
    <property type="match status" value="1"/>
</dbReference>
<dbReference type="Proteomes" id="UP000736384">
    <property type="component" value="Unassembled WGS sequence"/>
</dbReference>
<dbReference type="EMBL" id="JAAPAP010000001">
    <property type="protein sequence ID" value="NHN75873.1"/>
    <property type="molecule type" value="Genomic_DNA"/>
</dbReference>
<dbReference type="SUPFAM" id="SSF52540">
    <property type="entry name" value="P-loop containing nucleoside triphosphate hydrolases"/>
    <property type="match status" value="1"/>
</dbReference>
<proteinExistence type="predicted"/>
<feature type="domain" description="AAA+ ATPase" evidence="1">
    <location>
        <begin position="84"/>
        <end position="245"/>
    </location>
</feature>
<dbReference type="SMART" id="SM00382">
    <property type="entry name" value="AAA"/>
    <property type="match status" value="1"/>
</dbReference>
<reference evidence="2" key="1">
    <citation type="submission" date="2020-03" db="EMBL/GenBank/DDBJ databases">
        <title>Genome assembly of Azotobacter chroococcum W5.</title>
        <authorList>
            <person name="Kannepalli A."/>
        </authorList>
    </citation>
    <scope>NUCLEOTIDE SEQUENCE</scope>
    <source>
        <strain evidence="2">W5</strain>
    </source>
</reference>
<comment type="caution">
    <text evidence="2">The sequence shown here is derived from an EMBL/GenBank/DDBJ whole genome shotgun (WGS) entry which is preliminary data.</text>
</comment>
<gene>
    <name evidence="2" type="ORF">HA520_01000</name>
</gene>
<dbReference type="InterPro" id="IPR011704">
    <property type="entry name" value="ATPase_dyneun-rel_AAA"/>
</dbReference>
<dbReference type="GO" id="GO:0005524">
    <property type="term" value="F:ATP binding"/>
    <property type="evidence" value="ECO:0007669"/>
    <property type="project" value="InterPro"/>
</dbReference>
<sequence>MEASKEAIGPATPVFLLTNINTNSAVEDFYLKHFKNLQGQNFSFKRNEILLGEVQENLTPKKPQFLIPEDNEIYLKVLELLDDGYGGIIFTGDPGTSKSWFARQIALRLTNGDQDLVKFIQFHPGYQYEDFVESYIPNENGGFDLVDKVFLRACEAARDNPGSTSVLVIDELSRTDVVRVFGEALTYLEQSNRELTFSLSSGRSYAVPANLIVLCTMNPWDRGVEELDLALERRFAKIHFEPKVELLRQALADSQLSDERKGKVEQFFFLTSRHSNRLCSLGHAYFLKVKDDNSLRRLWNHQLSFHYKRVLKNDPEQLATITSAWNRIFDEP</sequence>
<organism evidence="2 3">
    <name type="scientific">Azotobacter chroococcum</name>
    <dbReference type="NCBI Taxonomy" id="353"/>
    <lineage>
        <taxon>Bacteria</taxon>
        <taxon>Pseudomonadati</taxon>
        <taxon>Pseudomonadota</taxon>
        <taxon>Gammaproteobacteria</taxon>
        <taxon>Pseudomonadales</taxon>
        <taxon>Pseudomonadaceae</taxon>
        <taxon>Azotobacter</taxon>
    </lineage>
</organism>
<accession>A0AA44C6X9</accession>
<evidence type="ECO:0000313" key="2">
    <source>
        <dbReference type="EMBL" id="NHN75873.1"/>
    </source>
</evidence>
<dbReference type="AlphaFoldDB" id="A0AA44C6X9"/>